<evidence type="ECO:0000313" key="7">
    <source>
        <dbReference type="EMBL" id="SUZ60332.1"/>
    </source>
</evidence>
<dbReference type="GO" id="GO:0016491">
    <property type="term" value="F:oxidoreductase activity"/>
    <property type="evidence" value="ECO:0007669"/>
    <property type="project" value="UniProtKB-KW"/>
</dbReference>
<dbReference type="SUPFAM" id="SSF54292">
    <property type="entry name" value="2Fe-2S ferredoxin-like"/>
    <property type="match status" value="1"/>
</dbReference>
<dbReference type="CDD" id="cd00207">
    <property type="entry name" value="fer2"/>
    <property type="match status" value="1"/>
</dbReference>
<evidence type="ECO:0000256" key="4">
    <source>
        <dbReference type="ARBA" id="ARBA00023004"/>
    </source>
</evidence>
<dbReference type="Pfam" id="PF00111">
    <property type="entry name" value="Fer2"/>
    <property type="match status" value="1"/>
</dbReference>
<dbReference type="PANTHER" id="PTHR44379:SF2">
    <property type="entry name" value="BLR6218 PROTEIN"/>
    <property type="match status" value="1"/>
</dbReference>
<name>A0A381P0B5_9ZZZZ</name>
<dbReference type="InterPro" id="IPR006058">
    <property type="entry name" value="2Fe2S_fd_BS"/>
</dbReference>
<evidence type="ECO:0000256" key="2">
    <source>
        <dbReference type="ARBA" id="ARBA00022723"/>
    </source>
</evidence>
<evidence type="ECO:0000256" key="5">
    <source>
        <dbReference type="ARBA" id="ARBA00023014"/>
    </source>
</evidence>
<dbReference type="Gene3D" id="1.10.150.120">
    <property type="entry name" value="[2Fe-2S]-binding domain"/>
    <property type="match status" value="1"/>
</dbReference>
<sequence length="165" mass="17245">MVKFTLNGEVQELNVPSANPLLWVLRESLELTGTKFGCGIGQCGACMVLVNGQPTRSCQMPISAAEGSEVITIEGLSEKGAHPVQEAWVEEQVPQCGYCQSGQIVSAVALLAANPNPTDEDIDGAMSSNICRCGTYPAIRRAIHRAAGIQEQLASTDGAGAGGEE</sequence>
<dbReference type="GO" id="GO:0046872">
    <property type="term" value="F:metal ion binding"/>
    <property type="evidence" value="ECO:0007669"/>
    <property type="project" value="UniProtKB-KW"/>
</dbReference>
<dbReference type="Pfam" id="PF01799">
    <property type="entry name" value="Fer2_2"/>
    <property type="match status" value="1"/>
</dbReference>
<reference evidence="7" key="1">
    <citation type="submission" date="2018-05" db="EMBL/GenBank/DDBJ databases">
        <authorList>
            <person name="Lanie J.A."/>
            <person name="Ng W.-L."/>
            <person name="Kazmierczak K.M."/>
            <person name="Andrzejewski T.M."/>
            <person name="Davidsen T.M."/>
            <person name="Wayne K.J."/>
            <person name="Tettelin H."/>
            <person name="Glass J.I."/>
            <person name="Rusch D."/>
            <person name="Podicherti R."/>
            <person name="Tsui H.-C.T."/>
            <person name="Winkler M.E."/>
        </authorList>
    </citation>
    <scope>NUCLEOTIDE SEQUENCE</scope>
</reference>
<evidence type="ECO:0000256" key="1">
    <source>
        <dbReference type="ARBA" id="ARBA00022714"/>
    </source>
</evidence>
<accession>A0A381P0B5</accession>
<dbReference type="Gene3D" id="3.10.20.30">
    <property type="match status" value="1"/>
</dbReference>
<protein>
    <recommendedName>
        <fullName evidence="6">2Fe-2S ferredoxin-type domain-containing protein</fullName>
    </recommendedName>
</protein>
<dbReference type="InterPro" id="IPR051452">
    <property type="entry name" value="Diverse_Oxidoreductases"/>
</dbReference>
<keyword evidence="1" id="KW-0001">2Fe-2S</keyword>
<dbReference type="FunFam" id="3.10.20.30:FF:000020">
    <property type="entry name" value="Xanthine dehydrogenase iron-sulfur subunit"/>
    <property type="match status" value="1"/>
</dbReference>
<dbReference type="PANTHER" id="PTHR44379">
    <property type="entry name" value="OXIDOREDUCTASE WITH IRON-SULFUR SUBUNIT"/>
    <property type="match status" value="1"/>
</dbReference>
<dbReference type="InterPro" id="IPR002888">
    <property type="entry name" value="2Fe-2S-bd"/>
</dbReference>
<proteinExistence type="predicted"/>
<evidence type="ECO:0000256" key="3">
    <source>
        <dbReference type="ARBA" id="ARBA00023002"/>
    </source>
</evidence>
<dbReference type="EMBL" id="UINC01000736">
    <property type="protein sequence ID" value="SUZ60332.1"/>
    <property type="molecule type" value="Genomic_DNA"/>
</dbReference>
<dbReference type="GO" id="GO:0051537">
    <property type="term" value="F:2 iron, 2 sulfur cluster binding"/>
    <property type="evidence" value="ECO:0007669"/>
    <property type="project" value="UniProtKB-KW"/>
</dbReference>
<gene>
    <name evidence="7" type="ORF">METZ01_LOCUS13186</name>
</gene>
<dbReference type="PROSITE" id="PS51085">
    <property type="entry name" value="2FE2S_FER_2"/>
    <property type="match status" value="1"/>
</dbReference>
<keyword evidence="4" id="KW-0408">Iron</keyword>
<dbReference type="InterPro" id="IPR036010">
    <property type="entry name" value="2Fe-2S_ferredoxin-like_sf"/>
</dbReference>
<feature type="domain" description="2Fe-2S ferredoxin-type" evidence="6">
    <location>
        <begin position="1"/>
        <end position="76"/>
    </location>
</feature>
<dbReference type="InterPro" id="IPR001041">
    <property type="entry name" value="2Fe-2S_ferredoxin-type"/>
</dbReference>
<keyword evidence="2" id="KW-0479">Metal-binding</keyword>
<dbReference type="InterPro" id="IPR012675">
    <property type="entry name" value="Beta-grasp_dom_sf"/>
</dbReference>
<organism evidence="7">
    <name type="scientific">marine metagenome</name>
    <dbReference type="NCBI Taxonomy" id="408172"/>
    <lineage>
        <taxon>unclassified sequences</taxon>
        <taxon>metagenomes</taxon>
        <taxon>ecological metagenomes</taxon>
    </lineage>
</organism>
<evidence type="ECO:0000259" key="6">
    <source>
        <dbReference type="PROSITE" id="PS51085"/>
    </source>
</evidence>
<keyword evidence="5" id="KW-0411">Iron-sulfur</keyword>
<dbReference type="AlphaFoldDB" id="A0A381P0B5"/>
<keyword evidence="3" id="KW-0560">Oxidoreductase</keyword>
<dbReference type="SUPFAM" id="SSF47741">
    <property type="entry name" value="CO dehydrogenase ISP C-domain like"/>
    <property type="match status" value="1"/>
</dbReference>
<dbReference type="InterPro" id="IPR036884">
    <property type="entry name" value="2Fe-2S-bd_dom_sf"/>
</dbReference>
<dbReference type="PROSITE" id="PS00197">
    <property type="entry name" value="2FE2S_FER_1"/>
    <property type="match status" value="1"/>
</dbReference>